<dbReference type="InterPro" id="IPR011006">
    <property type="entry name" value="CheY-like_superfamily"/>
</dbReference>
<dbReference type="InterPro" id="IPR009057">
    <property type="entry name" value="Homeodomain-like_sf"/>
</dbReference>
<proteinExistence type="predicted"/>
<keyword evidence="2" id="KW-0804">Transcription</keyword>
<reference evidence="7" key="1">
    <citation type="journal article" date="2022" name="Int. J. Mol. Sci.">
        <title>Draft Genome of Tanacetum Coccineum: Genomic Comparison of Closely Related Tanacetum-Family Plants.</title>
        <authorList>
            <person name="Yamashiro T."/>
            <person name="Shiraishi A."/>
            <person name="Nakayama K."/>
            <person name="Satake H."/>
        </authorList>
    </citation>
    <scope>NUCLEOTIDE SEQUENCE</scope>
</reference>
<dbReference type="NCBIfam" id="TIGR01557">
    <property type="entry name" value="myb_SHAQKYF"/>
    <property type="match status" value="1"/>
</dbReference>
<evidence type="ECO:0000256" key="4">
    <source>
        <dbReference type="PROSITE-ProRule" id="PRU00169"/>
    </source>
</evidence>
<feature type="modified residue" description="4-aspartylphosphate" evidence="4">
    <location>
        <position position="199"/>
    </location>
</feature>
<reference evidence="7" key="2">
    <citation type="submission" date="2022-01" db="EMBL/GenBank/DDBJ databases">
        <authorList>
            <person name="Yamashiro T."/>
            <person name="Shiraishi A."/>
            <person name="Satake H."/>
            <person name="Nakayama K."/>
        </authorList>
    </citation>
    <scope>NUCLEOTIDE SEQUENCE</scope>
</reference>
<feature type="compositionally biased region" description="Polar residues" evidence="5">
    <location>
        <begin position="285"/>
        <end position="294"/>
    </location>
</feature>
<dbReference type="EMBL" id="BQNB010011581">
    <property type="protein sequence ID" value="GJS92433.1"/>
    <property type="molecule type" value="Genomic_DNA"/>
</dbReference>
<dbReference type="PANTHER" id="PTHR31442">
    <property type="entry name" value="HOMEODOMAIN-LIKE SUPERFAMILY PROTEIN-RELATED"/>
    <property type="match status" value="1"/>
</dbReference>
<dbReference type="PANTHER" id="PTHR31442:SF32">
    <property type="entry name" value="TWO-COMPONENT RESPONSE REGULATOR ORR21-LIKE"/>
    <property type="match status" value="1"/>
</dbReference>
<dbReference type="InterPro" id="IPR001789">
    <property type="entry name" value="Sig_transdc_resp-reg_receiver"/>
</dbReference>
<organism evidence="7 8">
    <name type="scientific">Tanacetum coccineum</name>
    <dbReference type="NCBI Taxonomy" id="301880"/>
    <lineage>
        <taxon>Eukaryota</taxon>
        <taxon>Viridiplantae</taxon>
        <taxon>Streptophyta</taxon>
        <taxon>Embryophyta</taxon>
        <taxon>Tracheophyta</taxon>
        <taxon>Spermatophyta</taxon>
        <taxon>Magnoliopsida</taxon>
        <taxon>eudicotyledons</taxon>
        <taxon>Gunneridae</taxon>
        <taxon>Pentapetalae</taxon>
        <taxon>asterids</taxon>
        <taxon>campanulids</taxon>
        <taxon>Asterales</taxon>
        <taxon>Asteraceae</taxon>
        <taxon>Asteroideae</taxon>
        <taxon>Anthemideae</taxon>
        <taxon>Anthemidinae</taxon>
        <taxon>Tanacetum</taxon>
    </lineage>
</organism>
<dbReference type="Gene3D" id="3.40.50.2300">
    <property type="match status" value="1"/>
</dbReference>
<dbReference type="SUPFAM" id="SSF46689">
    <property type="entry name" value="Homeodomain-like"/>
    <property type="match status" value="1"/>
</dbReference>
<keyword evidence="1" id="KW-0805">Transcription regulation</keyword>
<keyword evidence="4" id="KW-0597">Phosphoprotein</keyword>
<evidence type="ECO:0000256" key="3">
    <source>
        <dbReference type="ARBA" id="ARBA00023242"/>
    </source>
</evidence>
<dbReference type="SUPFAM" id="SSF52172">
    <property type="entry name" value="CheY-like"/>
    <property type="match status" value="1"/>
</dbReference>
<keyword evidence="3" id="KW-0539">Nucleus</keyword>
<dbReference type="InterPro" id="IPR044841">
    <property type="entry name" value="LUX/BOA-like"/>
</dbReference>
<sequence>MSTAYHSHTDGETELVKMCLEGYLICMTGEHGLSGCLWLSYGVTLTTISLSIQLFLRELAIQVLKLHLKRAQNRMKQQGDKGRSERTFEVGDWVLLKLQPHRQVTLRKDKQHKFSAKYYGPYKFWKGLERKMVKHRNAVVVYVLIECTNGTLEDATWERLDELIKNYRAFNIITCVYQSGAALRLLSENSSKFDLLLVDCSIDDVDIHAFLRETKNMDVLSIVMSEQDDDGFIINAFKSGAFLVMKKPLTMEAVSHIRQDVIRERIRKRENHRNKNRNLKVESQEIGTQENVNLGSKRKDRGESSKQATSSNYKSNLVFHWSEDDNVRTMKKKTCVEWTPELHAKFINAVIQLGEGSKSSADNIRSRCYPKNILDLMAVPGLTRMQVASHLQKCRKEKWKNDEKLSSDFTSKRAIGRKFGCMPSIQIYQHDQEDSSKPIGFNLSMKGWHQKEVNHMTNQTERGPMMTRLNQRNIEQCAGYTPFSFQSGYGSKQDEGFDHILTDTTLDYIQPDAGEGVNHHTFSPDTSDDFPDFLRDLDGNGPNDNLIAENIAEDRSYGTPADEVSFG</sequence>
<gene>
    <name evidence="7" type="ORF">Tco_0799401</name>
</gene>
<comment type="caution">
    <text evidence="7">The sequence shown here is derived from an EMBL/GenBank/DDBJ whole genome shotgun (WGS) entry which is preliminary data.</text>
</comment>
<dbReference type="InterPro" id="IPR006447">
    <property type="entry name" value="Myb_dom_plants"/>
</dbReference>
<dbReference type="Gene3D" id="1.10.10.60">
    <property type="entry name" value="Homeodomain-like"/>
    <property type="match status" value="1"/>
</dbReference>
<dbReference type="Proteomes" id="UP001151760">
    <property type="component" value="Unassembled WGS sequence"/>
</dbReference>
<accession>A0ABQ4ZUB2</accession>
<dbReference type="PROSITE" id="PS50110">
    <property type="entry name" value="RESPONSE_REGULATORY"/>
    <property type="match status" value="1"/>
</dbReference>
<evidence type="ECO:0000256" key="5">
    <source>
        <dbReference type="SAM" id="MobiDB-lite"/>
    </source>
</evidence>
<evidence type="ECO:0000313" key="8">
    <source>
        <dbReference type="Proteomes" id="UP001151760"/>
    </source>
</evidence>
<feature type="compositionally biased region" description="Basic residues" evidence="5">
    <location>
        <begin position="268"/>
        <end position="278"/>
    </location>
</feature>
<feature type="region of interest" description="Disordered" evidence="5">
    <location>
        <begin position="268"/>
        <end position="311"/>
    </location>
</feature>
<feature type="domain" description="Response regulatory" evidence="6">
    <location>
        <begin position="142"/>
        <end position="262"/>
    </location>
</feature>
<keyword evidence="8" id="KW-1185">Reference proteome</keyword>
<name>A0ABQ4ZUB2_9ASTR</name>
<evidence type="ECO:0000313" key="7">
    <source>
        <dbReference type="EMBL" id="GJS92433.1"/>
    </source>
</evidence>
<evidence type="ECO:0000259" key="6">
    <source>
        <dbReference type="PROSITE" id="PS50110"/>
    </source>
</evidence>
<evidence type="ECO:0000256" key="2">
    <source>
        <dbReference type="ARBA" id="ARBA00023163"/>
    </source>
</evidence>
<protein>
    <submittedName>
        <fullName evidence="7">Two-component response regulator ORR26</fullName>
    </submittedName>
</protein>
<evidence type="ECO:0000256" key="1">
    <source>
        <dbReference type="ARBA" id="ARBA00023015"/>
    </source>
</evidence>